<proteinExistence type="predicted"/>
<evidence type="ECO:0000259" key="4">
    <source>
        <dbReference type="Pfam" id="PF16363"/>
    </source>
</evidence>
<keyword evidence="6" id="KW-1185">Reference proteome</keyword>
<feature type="domain" description="NAD(P)-binding" evidence="4">
    <location>
        <begin position="9"/>
        <end position="84"/>
    </location>
</feature>
<dbReference type="SUPFAM" id="SSF51735">
    <property type="entry name" value="NAD(P)-binding Rossmann-fold domains"/>
    <property type="match status" value="1"/>
</dbReference>
<gene>
    <name evidence="5" type="ORF">U9M48_014776</name>
</gene>
<reference evidence="5 6" key="1">
    <citation type="submission" date="2024-02" db="EMBL/GenBank/DDBJ databases">
        <title>High-quality chromosome-scale genome assembly of Pensacola bahiagrass (Paspalum notatum Flugge var. saurae).</title>
        <authorList>
            <person name="Vega J.M."/>
            <person name="Podio M."/>
            <person name="Orjuela J."/>
            <person name="Siena L.A."/>
            <person name="Pessino S.C."/>
            <person name="Combes M.C."/>
            <person name="Mariac C."/>
            <person name="Albertini E."/>
            <person name="Pupilli F."/>
            <person name="Ortiz J.P.A."/>
            <person name="Leblanc O."/>
        </authorList>
    </citation>
    <scope>NUCLEOTIDE SEQUENCE [LARGE SCALE GENOMIC DNA]</scope>
    <source>
        <strain evidence="5">R1</strain>
        <tissue evidence="5">Leaf</tissue>
    </source>
</reference>
<dbReference type="PANTHER" id="PTHR10366">
    <property type="entry name" value="NAD DEPENDENT EPIMERASE/DEHYDRATASE"/>
    <property type="match status" value="1"/>
</dbReference>
<sequence length="380" mass="42268">MASPPRVCVTGGGGFIASWLVKLLLSRGYAVHATLRDPCDPKNSHLKELDKAPENLHLFKADVLDYDTLTPAVEGCEGVFHLATPVPEDKIVDPEASPCSCSLHPDAYRQLMWRRRGAVCPFVHRSVEYKTELVLTGTMGSEVLRPAMEGTLNVLKVCSAAKVKKLVVMSSIAAVDFNPNWPQDILKDESCWSDKEFCEENGDWYSVAKITAEQTALEYGDKNGLNVVTLCPPLVFGPLLQPTVNTSSKFLIYVIKGGPDVMNNRLWPMVDVRDVANALLLLYEKKESSGRYICSPNNICTKDLVALLKKMHPKYSYINNILDVDQKASLTCQKLMDLGWEPRKLEETLSDSVECYENAGLLHDMAGHPCRLPHLYRLAS</sequence>
<dbReference type="InterPro" id="IPR001509">
    <property type="entry name" value="Epimerase_deHydtase"/>
</dbReference>
<evidence type="ECO:0000313" key="5">
    <source>
        <dbReference type="EMBL" id="WVZ65410.1"/>
    </source>
</evidence>
<dbReference type="AlphaFoldDB" id="A0AAQ3WL89"/>
<dbReference type="PANTHER" id="PTHR10366:SF702">
    <property type="entry name" value="NAD-DEPENDENT EPIMERASE_DEHYDRATASE DOMAIN-CONTAINING PROTEIN"/>
    <property type="match status" value="1"/>
</dbReference>
<dbReference type="Pfam" id="PF01370">
    <property type="entry name" value="Epimerase"/>
    <property type="match status" value="1"/>
</dbReference>
<dbReference type="InterPro" id="IPR050425">
    <property type="entry name" value="NAD(P)_dehydrat-like"/>
</dbReference>
<dbReference type="Gene3D" id="3.40.50.720">
    <property type="entry name" value="NAD(P)-binding Rossmann-like Domain"/>
    <property type="match status" value="2"/>
</dbReference>
<evidence type="ECO:0008006" key="7">
    <source>
        <dbReference type="Google" id="ProtNLM"/>
    </source>
</evidence>
<feature type="signal peptide" evidence="2">
    <location>
        <begin position="1"/>
        <end position="30"/>
    </location>
</feature>
<name>A0AAQ3WL89_PASNO</name>
<organism evidence="5 6">
    <name type="scientific">Paspalum notatum var. saurae</name>
    <dbReference type="NCBI Taxonomy" id="547442"/>
    <lineage>
        <taxon>Eukaryota</taxon>
        <taxon>Viridiplantae</taxon>
        <taxon>Streptophyta</taxon>
        <taxon>Embryophyta</taxon>
        <taxon>Tracheophyta</taxon>
        <taxon>Spermatophyta</taxon>
        <taxon>Magnoliopsida</taxon>
        <taxon>Liliopsida</taxon>
        <taxon>Poales</taxon>
        <taxon>Poaceae</taxon>
        <taxon>PACMAD clade</taxon>
        <taxon>Panicoideae</taxon>
        <taxon>Andropogonodae</taxon>
        <taxon>Paspaleae</taxon>
        <taxon>Paspalinae</taxon>
        <taxon>Paspalum</taxon>
    </lineage>
</organism>
<evidence type="ECO:0000259" key="3">
    <source>
        <dbReference type="Pfam" id="PF01370"/>
    </source>
</evidence>
<keyword evidence="1" id="KW-0560">Oxidoreductase</keyword>
<dbReference type="FunFam" id="3.40.50.720:FF:001191">
    <property type="entry name" value="Os01g0828100 protein"/>
    <property type="match status" value="1"/>
</dbReference>
<dbReference type="InterPro" id="IPR016040">
    <property type="entry name" value="NAD(P)-bd_dom"/>
</dbReference>
<dbReference type="InterPro" id="IPR036291">
    <property type="entry name" value="NAD(P)-bd_dom_sf"/>
</dbReference>
<dbReference type="EMBL" id="CP144747">
    <property type="protein sequence ID" value="WVZ65410.1"/>
    <property type="molecule type" value="Genomic_DNA"/>
</dbReference>
<evidence type="ECO:0000256" key="1">
    <source>
        <dbReference type="ARBA" id="ARBA00023002"/>
    </source>
</evidence>
<accession>A0AAQ3WL89</accession>
<dbReference type="Pfam" id="PF16363">
    <property type="entry name" value="GDP_Man_Dehyd"/>
    <property type="match status" value="1"/>
</dbReference>
<feature type="chain" id="PRO_5042995720" description="NAD-dependent epimerase/dehydratase domain-containing protein" evidence="2">
    <location>
        <begin position="31"/>
        <end position="380"/>
    </location>
</feature>
<feature type="domain" description="NAD-dependent epimerase/dehydratase" evidence="3">
    <location>
        <begin position="143"/>
        <end position="288"/>
    </location>
</feature>
<dbReference type="GO" id="GO:0016616">
    <property type="term" value="F:oxidoreductase activity, acting on the CH-OH group of donors, NAD or NADP as acceptor"/>
    <property type="evidence" value="ECO:0007669"/>
    <property type="project" value="TreeGrafter"/>
</dbReference>
<dbReference type="Proteomes" id="UP001341281">
    <property type="component" value="Chromosome 03"/>
</dbReference>
<keyword evidence="2" id="KW-0732">Signal</keyword>
<dbReference type="FunFam" id="3.40.50.720:FF:001049">
    <property type="entry name" value="NAD(P)-binding Rossmann-fold superfamily protein"/>
    <property type="match status" value="1"/>
</dbReference>
<protein>
    <recommendedName>
        <fullName evidence="7">NAD-dependent epimerase/dehydratase domain-containing protein</fullName>
    </recommendedName>
</protein>
<dbReference type="CDD" id="cd08958">
    <property type="entry name" value="FR_SDR_e"/>
    <property type="match status" value="1"/>
</dbReference>
<evidence type="ECO:0000256" key="2">
    <source>
        <dbReference type="SAM" id="SignalP"/>
    </source>
</evidence>
<evidence type="ECO:0000313" key="6">
    <source>
        <dbReference type="Proteomes" id="UP001341281"/>
    </source>
</evidence>